<dbReference type="SMART" id="SM00906">
    <property type="entry name" value="Fungal_trans"/>
    <property type="match status" value="1"/>
</dbReference>
<gene>
    <name evidence="5" type="ORF">B0J12DRAFT_700384</name>
</gene>
<organism evidence="5 6">
    <name type="scientific">Macrophomina phaseolina</name>
    <dbReference type="NCBI Taxonomy" id="35725"/>
    <lineage>
        <taxon>Eukaryota</taxon>
        <taxon>Fungi</taxon>
        <taxon>Dikarya</taxon>
        <taxon>Ascomycota</taxon>
        <taxon>Pezizomycotina</taxon>
        <taxon>Dothideomycetes</taxon>
        <taxon>Dothideomycetes incertae sedis</taxon>
        <taxon>Botryosphaeriales</taxon>
        <taxon>Botryosphaeriaceae</taxon>
        <taxon>Macrophomina</taxon>
    </lineage>
</organism>
<dbReference type="Pfam" id="PF04082">
    <property type="entry name" value="Fungal_trans"/>
    <property type="match status" value="1"/>
</dbReference>
<protein>
    <submittedName>
        <fullName evidence="5">Fungal-specific transcription factor domain-containing protein</fullName>
    </submittedName>
</protein>
<feature type="compositionally biased region" description="Low complexity" evidence="3">
    <location>
        <begin position="66"/>
        <end position="75"/>
    </location>
</feature>
<proteinExistence type="predicted"/>
<evidence type="ECO:0000256" key="3">
    <source>
        <dbReference type="SAM" id="MobiDB-lite"/>
    </source>
</evidence>
<dbReference type="Proteomes" id="UP000774617">
    <property type="component" value="Unassembled WGS sequence"/>
</dbReference>
<dbReference type="InterPro" id="IPR052761">
    <property type="entry name" value="Fungal_Detox/Toxin_TFs"/>
</dbReference>
<evidence type="ECO:0000256" key="2">
    <source>
        <dbReference type="ARBA" id="ARBA00023242"/>
    </source>
</evidence>
<dbReference type="SMART" id="SM00066">
    <property type="entry name" value="GAL4"/>
    <property type="match status" value="1"/>
</dbReference>
<feature type="region of interest" description="Disordered" evidence="3">
    <location>
        <begin position="1"/>
        <end position="20"/>
    </location>
</feature>
<dbReference type="Gene3D" id="4.10.240.10">
    <property type="entry name" value="Zn(2)-C6 fungal-type DNA-binding domain"/>
    <property type="match status" value="1"/>
</dbReference>
<evidence type="ECO:0000259" key="4">
    <source>
        <dbReference type="PROSITE" id="PS50048"/>
    </source>
</evidence>
<dbReference type="SUPFAM" id="SSF57701">
    <property type="entry name" value="Zn2/Cys6 DNA-binding domain"/>
    <property type="match status" value="1"/>
</dbReference>
<comment type="caution">
    <text evidence="5">The sequence shown here is derived from an EMBL/GenBank/DDBJ whole genome shotgun (WGS) entry which is preliminary data.</text>
</comment>
<dbReference type="PANTHER" id="PTHR47425">
    <property type="entry name" value="FARB-RELATED"/>
    <property type="match status" value="1"/>
</dbReference>
<keyword evidence="6" id="KW-1185">Reference proteome</keyword>
<evidence type="ECO:0000313" key="6">
    <source>
        <dbReference type="Proteomes" id="UP000774617"/>
    </source>
</evidence>
<evidence type="ECO:0000313" key="5">
    <source>
        <dbReference type="EMBL" id="KAH7047313.1"/>
    </source>
</evidence>
<keyword evidence="1" id="KW-0479">Metal-binding</keyword>
<feature type="domain" description="Zn(2)-C6 fungal-type" evidence="4">
    <location>
        <begin position="22"/>
        <end position="54"/>
    </location>
</feature>
<keyword evidence="2" id="KW-0539">Nucleus</keyword>
<dbReference type="PROSITE" id="PS00463">
    <property type="entry name" value="ZN2_CY6_FUNGAL_1"/>
    <property type="match status" value="1"/>
</dbReference>
<dbReference type="InterPro" id="IPR036864">
    <property type="entry name" value="Zn2-C6_fun-type_DNA-bd_sf"/>
</dbReference>
<name>A0ABQ8G7C6_9PEZI</name>
<reference evidence="5 6" key="1">
    <citation type="journal article" date="2021" name="Nat. Commun.">
        <title>Genetic determinants of endophytism in the Arabidopsis root mycobiome.</title>
        <authorList>
            <person name="Mesny F."/>
            <person name="Miyauchi S."/>
            <person name="Thiergart T."/>
            <person name="Pickel B."/>
            <person name="Atanasova L."/>
            <person name="Karlsson M."/>
            <person name="Huettel B."/>
            <person name="Barry K.W."/>
            <person name="Haridas S."/>
            <person name="Chen C."/>
            <person name="Bauer D."/>
            <person name="Andreopoulos W."/>
            <person name="Pangilinan J."/>
            <person name="LaButti K."/>
            <person name="Riley R."/>
            <person name="Lipzen A."/>
            <person name="Clum A."/>
            <person name="Drula E."/>
            <person name="Henrissat B."/>
            <person name="Kohler A."/>
            <person name="Grigoriev I.V."/>
            <person name="Martin F.M."/>
            <person name="Hacquard S."/>
        </authorList>
    </citation>
    <scope>NUCLEOTIDE SEQUENCE [LARGE SCALE GENOMIC DNA]</scope>
    <source>
        <strain evidence="5 6">MPI-SDFR-AT-0080</strain>
    </source>
</reference>
<dbReference type="CDD" id="cd00067">
    <property type="entry name" value="GAL4"/>
    <property type="match status" value="1"/>
</dbReference>
<dbReference type="PROSITE" id="PS50048">
    <property type="entry name" value="ZN2_CY6_FUNGAL_2"/>
    <property type="match status" value="1"/>
</dbReference>
<dbReference type="InterPro" id="IPR007219">
    <property type="entry name" value="XnlR_reg_dom"/>
</dbReference>
<evidence type="ECO:0000256" key="1">
    <source>
        <dbReference type="ARBA" id="ARBA00022723"/>
    </source>
</evidence>
<sequence>MSAALRRSMADIPPRRKRAPTACQVCHDRKVRCNVTQSGPPCFNCTRDRVQCQLMVRKKRGKVVHSSDMSHAADSATRDLGWLPELETAENSGRAQSPSSSSELSQDEAGRNAQEMGPSRNWELATAAAYSAALQIKTGPAPIYVEKRKKKKRKKEKQITPLTLSYNTGDERGFSFGLELCSSSRSPTSRHALLPVYERRPLPPDDLEYLEKKGAFKLPSSAACRSLIHTYFQFVHPFVPVVDICDFFQHYRDDEPAKTSLLLLWSMFFAASNFVDPAILTDFGCKTRMDLKNFTYQRAKALYDTGYEDNSITVVRSLHLLSHWFSSTDDRRGPWHWNGIAISLCELKGMNRNLGKPPDFGQAPAGGKDQPWANVWWCCYIRDVWASLFLGRPARVKSAESDAPMPDIDELPTLLQGLSAQVKEKYLPKEMHELLRLWRILLEITIVLEDVLTVCYRISSSTPANTGIGVLMDRFSACEEKLRTFPPRTSRLLDLQYYQLDIMMQAVKITLYKPYLLPRTEKATSQLHSHYPLAIQKVREAANEANAGLNKMATAGVIDLCQSSFIIALVPVMQIHLYDATSKDHLTKQLGLRRLEFCMTLCKELRKTFFGASVISSFFSGALAKMKENASASRDRLEGCQTPGESSPYRRPDFEVDIDNVEQPDPNVYGDGTASREQIPIAQTLEGRWAIDSPTIDQDGMMTLLLGSYGLTDLWNLQNDPSF</sequence>
<dbReference type="PANTHER" id="PTHR47425:SF3">
    <property type="entry name" value="ZN(II)2CYS6 TRANSCRIPTION FACTOR (EUROFUNG)"/>
    <property type="match status" value="1"/>
</dbReference>
<feature type="region of interest" description="Disordered" evidence="3">
    <location>
        <begin position="61"/>
        <end position="117"/>
    </location>
</feature>
<accession>A0ABQ8G7C6</accession>
<dbReference type="CDD" id="cd12148">
    <property type="entry name" value="fungal_TF_MHR"/>
    <property type="match status" value="1"/>
</dbReference>
<dbReference type="Pfam" id="PF00172">
    <property type="entry name" value="Zn_clus"/>
    <property type="match status" value="1"/>
</dbReference>
<dbReference type="EMBL" id="JAGTJR010000016">
    <property type="protein sequence ID" value="KAH7047313.1"/>
    <property type="molecule type" value="Genomic_DNA"/>
</dbReference>
<dbReference type="InterPro" id="IPR001138">
    <property type="entry name" value="Zn2Cys6_DnaBD"/>
</dbReference>